<feature type="signal peptide" evidence="1">
    <location>
        <begin position="1"/>
        <end position="22"/>
    </location>
</feature>
<organism evidence="2 3">
    <name type="scientific">Butyricicoccus intestinisimiae</name>
    <dbReference type="NCBI Taxonomy" id="2841509"/>
    <lineage>
        <taxon>Bacteria</taxon>
        <taxon>Bacillati</taxon>
        <taxon>Bacillota</taxon>
        <taxon>Clostridia</taxon>
        <taxon>Eubacteriales</taxon>
        <taxon>Butyricicoccaceae</taxon>
        <taxon>Butyricicoccus</taxon>
    </lineage>
</organism>
<dbReference type="EMBL" id="JAHLQI010000003">
    <property type="protein sequence ID" value="MBU5490462.1"/>
    <property type="molecule type" value="Genomic_DNA"/>
</dbReference>
<dbReference type="Proteomes" id="UP000783588">
    <property type="component" value="Unassembled WGS sequence"/>
</dbReference>
<keyword evidence="1" id="KW-0732">Signal</keyword>
<evidence type="ECO:0000313" key="3">
    <source>
        <dbReference type="Proteomes" id="UP000783588"/>
    </source>
</evidence>
<evidence type="ECO:0000256" key="1">
    <source>
        <dbReference type="SAM" id="SignalP"/>
    </source>
</evidence>
<name>A0ABS6ETD0_9FIRM</name>
<keyword evidence="3" id="KW-1185">Reference proteome</keyword>
<evidence type="ECO:0000313" key="2">
    <source>
        <dbReference type="EMBL" id="MBU5490462.1"/>
    </source>
</evidence>
<sequence length="253" mass="27137">MSKLNRLLSCMVVGAVAISSIAIGTNAVDIPASRNFRDDYNSEEISSNESIIFNSLPSAGVSSTITVNEVVSADSTAWTETILDEESYATLLVEKSGMNADSAQSLAHETFLELERENSKNRSARKVVTTVSQTYYPSGCKPYGIGIEYGFYAYKSSGSTSVYEEVWSPWAIAAGSGPHTYVGGGVSAKVSGGSVYFNANGNLEVAVQRNYSVEGNISSGTLVNIGFSSSYTVGITTYYRRYISYSKTFTGGW</sequence>
<gene>
    <name evidence="2" type="ORF">KQI75_07495</name>
</gene>
<feature type="chain" id="PRO_5045836434" evidence="1">
    <location>
        <begin position="23"/>
        <end position="253"/>
    </location>
</feature>
<protein>
    <submittedName>
        <fullName evidence="2">Uncharacterized protein</fullName>
    </submittedName>
</protein>
<proteinExistence type="predicted"/>
<accession>A0ABS6ETD0</accession>
<comment type="caution">
    <text evidence="2">The sequence shown here is derived from an EMBL/GenBank/DDBJ whole genome shotgun (WGS) entry which is preliminary data.</text>
</comment>
<reference evidence="2 3" key="1">
    <citation type="submission" date="2021-06" db="EMBL/GenBank/DDBJ databases">
        <authorList>
            <person name="Sun Q."/>
            <person name="Li D."/>
        </authorList>
    </citation>
    <scope>NUCLEOTIDE SEQUENCE [LARGE SCALE GENOMIC DNA]</scope>
    <source>
        <strain evidence="2 3">MSJd-7</strain>
    </source>
</reference>
<dbReference type="RefSeq" id="WP_216470118.1">
    <property type="nucleotide sequence ID" value="NZ_JAHLQI010000003.1"/>
</dbReference>